<dbReference type="STRING" id="1095630.A0A2J6SHE8"/>
<feature type="compositionally biased region" description="Polar residues" evidence="1">
    <location>
        <begin position="362"/>
        <end position="375"/>
    </location>
</feature>
<accession>A0A2J6SHE8</accession>
<dbReference type="GO" id="GO:0030041">
    <property type="term" value="P:actin filament polymerization"/>
    <property type="evidence" value="ECO:0007669"/>
    <property type="project" value="TreeGrafter"/>
</dbReference>
<feature type="region of interest" description="Disordered" evidence="1">
    <location>
        <begin position="312"/>
        <end position="343"/>
    </location>
</feature>
<proteinExistence type="predicted"/>
<feature type="compositionally biased region" description="Pro residues" evidence="1">
    <location>
        <begin position="615"/>
        <end position="624"/>
    </location>
</feature>
<dbReference type="EMBL" id="KZ613913">
    <property type="protein sequence ID" value="PMD50183.1"/>
    <property type="molecule type" value="Genomic_DNA"/>
</dbReference>
<dbReference type="Proteomes" id="UP000235371">
    <property type="component" value="Unassembled WGS sequence"/>
</dbReference>
<reference evidence="2 3" key="1">
    <citation type="submission" date="2016-04" db="EMBL/GenBank/DDBJ databases">
        <title>A degradative enzymes factory behind the ericoid mycorrhizal symbiosis.</title>
        <authorList>
            <consortium name="DOE Joint Genome Institute"/>
            <person name="Martino E."/>
            <person name="Morin E."/>
            <person name="Grelet G."/>
            <person name="Kuo A."/>
            <person name="Kohler A."/>
            <person name="Daghino S."/>
            <person name="Barry K."/>
            <person name="Choi C."/>
            <person name="Cichocki N."/>
            <person name="Clum A."/>
            <person name="Copeland A."/>
            <person name="Hainaut M."/>
            <person name="Haridas S."/>
            <person name="Labutti K."/>
            <person name="Lindquist E."/>
            <person name="Lipzen A."/>
            <person name="Khouja H.-R."/>
            <person name="Murat C."/>
            <person name="Ohm R."/>
            <person name="Olson A."/>
            <person name="Spatafora J."/>
            <person name="Veneault-Fourrey C."/>
            <person name="Henrissat B."/>
            <person name="Grigoriev I."/>
            <person name="Martin F."/>
            <person name="Perotto S."/>
        </authorList>
    </citation>
    <scope>NUCLEOTIDE SEQUENCE [LARGE SCALE GENOMIC DNA]</scope>
    <source>
        <strain evidence="2 3">E</strain>
    </source>
</reference>
<keyword evidence="3" id="KW-1185">Reference proteome</keyword>
<feature type="region of interest" description="Disordered" evidence="1">
    <location>
        <begin position="225"/>
        <end position="292"/>
    </location>
</feature>
<feature type="compositionally biased region" description="Basic and acidic residues" evidence="1">
    <location>
        <begin position="894"/>
        <end position="903"/>
    </location>
</feature>
<organism evidence="2 3">
    <name type="scientific">Hyaloscypha bicolor E</name>
    <dbReference type="NCBI Taxonomy" id="1095630"/>
    <lineage>
        <taxon>Eukaryota</taxon>
        <taxon>Fungi</taxon>
        <taxon>Dikarya</taxon>
        <taxon>Ascomycota</taxon>
        <taxon>Pezizomycotina</taxon>
        <taxon>Leotiomycetes</taxon>
        <taxon>Helotiales</taxon>
        <taxon>Hyaloscyphaceae</taxon>
        <taxon>Hyaloscypha</taxon>
        <taxon>Hyaloscypha bicolor</taxon>
    </lineage>
</organism>
<feature type="region of interest" description="Disordered" evidence="1">
    <location>
        <begin position="615"/>
        <end position="636"/>
    </location>
</feature>
<feature type="compositionally biased region" description="Basic and acidic residues" evidence="1">
    <location>
        <begin position="255"/>
        <end position="269"/>
    </location>
</feature>
<dbReference type="OrthoDB" id="3565233at2759"/>
<gene>
    <name evidence="2" type="ORF">K444DRAFT_637588</name>
</gene>
<feature type="compositionally biased region" description="Basic and acidic residues" evidence="1">
    <location>
        <begin position="377"/>
        <end position="390"/>
    </location>
</feature>
<dbReference type="GeneID" id="36592221"/>
<dbReference type="PANTHER" id="PTHR45691:SF6">
    <property type="entry name" value="PROTEIN DIAPHANOUS"/>
    <property type="match status" value="1"/>
</dbReference>
<sequence>MDQPSVDNVATLTKKVSAYSSQLAVVFHSHALSAEKIPRGFEGAINVLDATVVTLNQVLSLLASEAEGIRDGINKRNFSHRGLEYVELLATECATTLAKVEPIIADACLNAKELKVKRRRERRELAKNGPAKVDIAALNLDQKAFLGIVENAKWSQATVEIEGCMERLYNLQLHLLLVFQVVTVGVMSTDVSSGKVDVKSIIAFHDRIYRTAELVGIELPKGRSRYKRSVSSSESDSLFDSDSSDSDSSSMQSFKRPDGTNKAETKEACATRPLPSQMRGGPPPPPPAKLPYNIPRLTPQWNVPSTVVPPLPPSPPTETLAGITVNSLNPPSYSESKPVAPASSSITSTLLGTVSQISNIPTSASEKSNVSQSSDYPAEKEEPKDTPATKDDEEDVVTTKVNLKPADGTAYGRGETAPVALEPRLFKSNTNGLRFKFKSLFRSNKSLADEMKKVLGDADSALLAVVIHAGNLRQVPHSAFHSLEATHMRTIISQINSQEWYDTFTKMDSVEHAMLSSLLRPYWVKGERYERELVVLKVVHERKHAWAVVLRDILSKIPVIHTNNSRVLLAIVREKLFDGKPWPVYTALPLAPPPPPPPPMTCSLFPPSTVVPTVRPPPGLPSPPVRSTKTSDLRAPPMPQPPVGGVIPAYGNTAPSLSKHDLPLGTGIESIRISDTTPLTDYDATLALTTYVEYTLRVTDSLNPTLARSWSRVTVTQESAERQLIIQRMQTFQRAGGNVLEVSLRLTEQQSSQVTRLMDELKAGERDARFEWCWVELSLYNGLGEITDFTSNGGFPKVAAATMMHLIAKRMPKAHCKPMDLYNSLMRPPPPPVPVVNQAPIQIFEVPPRPRSRSRSRRRRDDFYSTDSSFRSSISSDDSSVGYVRRKLRKNKVRKMDKARWRGSDYSSDSEDESNDGDVIKINLELKRGDDVVQSLLNLWTPQIEGRGKGKEKAKVRKTAFGMIG</sequence>
<dbReference type="GO" id="GO:0005884">
    <property type="term" value="C:actin filament"/>
    <property type="evidence" value="ECO:0007669"/>
    <property type="project" value="TreeGrafter"/>
</dbReference>
<evidence type="ECO:0000256" key="1">
    <source>
        <dbReference type="SAM" id="MobiDB-lite"/>
    </source>
</evidence>
<evidence type="ECO:0000313" key="2">
    <source>
        <dbReference type="EMBL" id="PMD50183.1"/>
    </source>
</evidence>
<dbReference type="PANTHER" id="PTHR45691">
    <property type="entry name" value="PROTEIN DIAPHANOUS"/>
    <property type="match status" value="1"/>
</dbReference>
<feature type="compositionally biased region" description="Low complexity" evidence="1">
    <location>
        <begin position="865"/>
        <end position="877"/>
    </location>
</feature>
<feature type="compositionally biased region" description="Polar residues" evidence="1">
    <location>
        <begin position="324"/>
        <end position="335"/>
    </location>
</feature>
<dbReference type="AlphaFoldDB" id="A0A2J6SHE8"/>
<name>A0A2J6SHE8_9HELO</name>
<feature type="region of interest" description="Disordered" evidence="1">
    <location>
        <begin position="844"/>
        <end position="877"/>
    </location>
</feature>
<feature type="region of interest" description="Disordered" evidence="1">
    <location>
        <begin position="894"/>
        <end position="915"/>
    </location>
</feature>
<protein>
    <submittedName>
        <fullName evidence="2">Uncharacterized protein</fullName>
    </submittedName>
</protein>
<evidence type="ECO:0000313" key="3">
    <source>
        <dbReference type="Proteomes" id="UP000235371"/>
    </source>
</evidence>
<dbReference type="RefSeq" id="XP_024727087.1">
    <property type="nucleotide sequence ID" value="XM_024884144.1"/>
</dbReference>
<dbReference type="InterPro" id="IPR051412">
    <property type="entry name" value="Formin_Homology_Diaphanous_sf"/>
</dbReference>
<feature type="region of interest" description="Disordered" evidence="1">
    <location>
        <begin position="362"/>
        <end position="398"/>
    </location>
</feature>
<dbReference type="InParanoid" id="A0A2J6SHE8"/>